<organismHost>
    <name type="scientific">Escherichia coli</name>
    <dbReference type="NCBI Taxonomy" id="562"/>
</organismHost>
<sequence length="201" mass="23088">MSLQHVKDTPTKRLFERKFEFWIPRKFMVDNYTNEVSGVYSSGVAEIDDMAMNEEVPAQLTVPQAAEKHSRGVPMRIANPDVNAMKMFMLLLEHTEYVKYNLENDPNARVPSLEASRILEEFMGGLWNVARGRIKDPTEMSGLSSRLREIGQRRKIGINRARRGGLNAGPTVEEQLQAVRHSEFRGTKIEEFIIQQQQRGR</sequence>
<evidence type="ECO:0000313" key="1">
    <source>
        <dbReference type="EMBL" id="QBO63842.1"/>
    </source>
</evidence>
<dbReference type="Proteomes" id="UP000294673">
    <property type="component" value="Segment"/>
</dbReference>
<protein>
    <submittedName>
        <fullName evidence="1">Uncharacterized protein</fullName>
    </submittedName>
</protein>
<proteinExistence type="predicted"/>
<accession>A0A482GI83</accession>
<evidence type="ECO:0000313" key="2">
    <source>
        <dbReference type="Proteomes" id="UP000294673"/>
    </source>
</evidence>
<name>A0A482GI83_BPGOS</name>
<reference evidence="1 2" key="1">
    <citation type="submission" date="2018-12" db="EMBL/GenBank/DDBJ databases">
        <title>Still something new to discover - new insights into E. coli phage diversity and taxonomy.</title>
        <authorList>
            <person name="Korf I.H.E."/>
            <person name="Adriaennsens E."/>
            <person name="Dreiseikelmann B."/>
            <person name="Kropinski A."/>
            <person name="Nimtz M."/>
            <person name="Meier-Kolthoff J.P."/>
            <person name="Rohde M."/>
            <person name="van Raaij M."/>
            <person name="Wittmann J."/>
        </authorList>
    </citation>
    <scope>NUCLEOTIDE SEQUENCE [LARGE SCALE GENOMIC DNA]</scope>
</reference>
<keyword evidence="2" id="KW-1185">Reference proteome</keyword>
<organism evidence="1 2">
    <name type="scientific">Escherichia phage vB_EcoM_Goslar</name>
    <dbReference type="NCBI Taxonomy" id="2502409"/>
    <lineage>
        <taxon>Viruses</taxon>
        <taxon>Duplodnaviria</taxon>
        <taxon>Heunggongvirae</taxon>
        <taxon>Uroviricota</taxon>
        <taxon>Caudoviricetes</taxon>
        <taxon>Chimalliviridae</taxon>
        <taxon>Goslarvirus</taxon>
        <taxon>Goslarvirus goslar</taxon>
    </lineage>
</organism>
<gene>
    <name evidence="1" type="ORF">Goslar_00049</name>
</gene>
<dbReference type="EMBL" id="MK327938">
    <property type="protein sequence ID" value="QBO63842.1"/>
    <property type="molecule type" value="Genomic_DNA"/>
</dbReference>